<dbReference type="InterPro" id="IPR001647">
    <property type="entry name" value="HTH_TetR"/>
</dbReference>
<dbReference type="PROSITE" id="PS50977">
    <property type="entry name" value="HTH_TETR_2"/>
    <property type="match status" value="1"/>
</dbReference>
<protein>
    <submittedName>
        <fullName evidence="6">TetR/AcrR family transcriptional regulator</fullName>
    </submittedName>
</protein>
<dbReference type="InterPro" id="IPR036271">
    <property type="entry name" value="Tet_transcr_reg_TetR-rel_C_sf"/>
</dbReference>
<gene>
    <name evidence="6" type="ORF">DSM107014_07645</name>
</gene>
<dbReference type="EMBL" id="JADQBC010000042">
    <property type="protein sequence ID" value="MBR8827766.1"/>
    <property type="molecule type" value="Genomic_DNA"/>
</dbReference>
<sequence>MSKTQKQQHLDKAEQILAGALPEFLQHGYARTSMDRIASAAGVSKQTLYTHFGDKDGLFNAILKQMAREKFQLVCSKPLEGEPEQVLRDLAQRLLKEVNDPDHLAFVRLIVAESVNHPESPKLFLIHVVQPALKILTEYLEQHQKLKDCEAIARIFVGALIHHIITQEILHGKEIIPIEEERIVDNLIKLIVH</sequence>
<dbReference type="InterPro" id="IPR009057">
    <property type="entry name" value="Homeodomain-like_sf"/>
</dbReference>
<organism evidence="6 7">
    <name type="scientific">Gomphosphaeria aponina SAG 52.96 = DSM 107014</name>
    <dbReference type="NCBI Taxonomy" id="1521640"/>
    <lineage>
        <taxon>Bacteria</taxon>
        <taxon>Bacillati</taxon>
        <taxon>Cyanobacteriota</taxon>
        <taxon>Cyanophyceae</taxon>
        <taxon>Oscillatoriophycideae</taxon>
        <taxon>Chroococcales</taxon>
        <taxon>Gomphosphaeriaceae</taxon>
        <taxon>Gomphosphaeria</taxon>
    </lineage>
</organism>
<feature type="DNA-binding region" description="H-T-H motif" evidence="4">
    <location>
        <begin position="33"/>
        <end position="52"/>
    </location>
</feature>
<dbReference type="GO" id="GO:0003700">
    <property type="term" value="F:DNA-binding transcription factor activity"/>
    <property type="evidence" value="ECO:0007669"/>
    <property type="project" value="TreeGrafter"/>
</dbReference>
<evidence type="ECO:0000256" key="4">
    <source>
        <dbReference type="PROSITE-ProRule" id="PRU00335"/>
    </source>
</evidence>
<dbReference type="AlphaFoldDB" id="A0A941GWF5"/>
<evidence type="ECO:0000313" key="7">
    <source>
        <dbReference type="Proteomes" id="UP000767446"/>
    </source>
</evidence>
<feature type="domain" description="HTH tetR-type" evidence="5">
    <location>
        <begin position="10"/>
        <end position="70"/>
    </location>
</feature>
<name>A0A941GWF5_9CHRO</name>
<proteinExistence type="predicted"/>
<comment type="caution">
    <text evidence="6">The sequence shown here is derived from an EMBL/GenBank/DDBJ whole genome shotgun (WGS) entry which is preliminary data.</text>
</comment>
<reference evidence="6" key="1">
    <citation type="submission" date="2021-02" db="EMBL/GenBank/DDBJ databases">
        <title>Metagenome analyses of Stigonema ocellatum DSM 106950, Chlorogloea purpurea SAG 13.99 and Gomphosphaeria aponina DSM 107014.</title>
        <authorList>
            <person name="Marter P."/>
            <person name="Huang S."/>
        </authorList>
    </citation>
    <scope>NUCLEOTIDE SEQUENCE</scope>
    <source>
        <strain evidence="6">JP213</strain>
    </source>
</reference>
<dbReference type="PRINTS" id="PR00455">
    <property type="entry name" value="HTHTETR"/>
</dbReference>
<dbReference type="InterPro" id="IPR050109">
    <property type="entry name" value="HTH-type_TetR-like_transc_reg"/>
</dbReference>
<dbReference type="PANTHER" id="PTHR30055:SF146">
    <property type="entry name" value="HTH-TYPE TRANSCRIPTIONAL DUAL REGULATOR CECR"/>
    <property type="match status" value="1"/>
</dbReference>
<evidence type="ECO:0000256" key="2">
    <source>
        <dbReference type="ARBA" id="ARBA00023125"/>
    </source>
</evidence>
<evidence type="ECO:0000256" key="1">
    <source>
        <dbReference type="ARBA" id="ARBA00023015"/>
    </source>
</evidence>
<dbReference type="GO" id="GO:0045892">
    <property type="term" value="P:negative regulation of DNA-templated transcription"/>
    <property type="evidence" value="ECO:0007669"/>
    <property type="project" value="UniProtKB-ARBA"/>
</dbReference>
<keyword evidence="3" id="KW-0804">Transcription</keyword>
<keyword evidence="2 4" id="KW-0238">DNA-binding</keyword>
<dbReference type="SUPFAM" id="SSF46689">
    <property type="entry name" value="Homeodomain-like"/>
    <property type="match status" value="1"/>
</dbReference>
<dbReference type="InterPro" id="IPR039536">
    <property type="entry name" value="TetR_C_Proteobacteria"/>
</dbReference>
<evidence type="ECO:0000313" key="6">
    <source>
        <dbReference type="EMBL" id="MBR8827766.1"/>
    </source>
</evidence>
<dbReference type="Proteomes" id="UP000767446">
    <property type="component" value="Unassembled WGS sequence"/>
</dbReference>
<evidence type="ECO:0000256" key="3">
    <source>
        <dbReference type="ARBA" id="ARBA00023163"/>
    </source>
</evidence>
<keyword evidence="1" id="KW-0805">Transcription regulation</keyword>
<dbReference type="Pfam" id="PF14246">
    <property type="entry name" value="TetR_C_7"/>
    <property type="match status" value="1"/>
</dbReference>
<dbReference type="PANTHER" id="PTHR30055">
    <property type="entry name" value="HTH-TYPE TRANSCRIPTIONAL REGULATOR RUTR"/>
    <property type="match status" value="1"/>
</dbReference>
<evidence type="ECO:0000259" key="5">
    <source>
        <dbReference type="PROSITE" id="PS50977"/>
    </source>
</evidence>
<dbReference type="Pfam" id="PF00440">
    <property type="entry name" value="TetR_N"/>
    <property type="match status" value="1"/>
</dbReference>
<dbReference type="FunFam" id="1.10.10.60:FF:000141">
    <property type="entry name" value="TetR family transcriptional regulator"/>
    <property type="match status" value="1"/>
</dbReference>
<dbReference type="SUPFAM" id="SSF48498">
    <property type="entry name" value="Tetracyclin repressor-like, C-terminal domain"/>
    <property type="match status" value="1"/>
</dbReference>
<accession>A0A941GWF5</accession>
<dbReference type="Gene3D" id="1.10.357.10">
    <property type="entry name" value="Tetracycline Repressor, domain 2"/>
    <property type="match status" value="1"/>
</dbReference>
<dbReference type="GO" id="GO:0000976">
    <property type="term" value="F:transcription cis-regulatory region binding"/>
    <property type="evidence" value="ECO:0007669"/>
    <property type="project" value="TreeGrafter"/>
</dbReference>